<keyword evidence="3" id="KW-1185">Reference proteome</keyword>
<protein>
    <submittedName>
        <fullName evidence="2">SP_1767 family glycosyltransferase</fullName>
    </submittedName>
</protein>
<proteinExistence type="predicted"/>
<reference evidence="2 3" key="1">
    <citation type="submission" date="2020-08" db="EMBL/GenBank/DDBJ databases">
        <title>Sphingobacterium sp. DN00404 isolated from aquaculture water.</title>
        <authorList>
            <person name="Zhang M."/>
        </authorList>
    </citation>
    <scope>NUCLEOTIDE SEQUENCE [LARGE SCALE GENOMIC DNA]</scope>
    <source>
        <strain evidence="2 3">DN00404</strain>
    </source>
</reference>
<feature type="domain" description="Glycosyltransferase GT-D fold" evidence="1">
    <location>
        <begin position="54"/>
        <end position="277"/>
    </location>
</feature>
<name>A0ABR7YNN6_9SPHI</name>
<dbReference type="EMBL" id="JACOIK010000005">
    <property type="protein sequence ID" value="MBD1432778.1"/>
    <property type="molecule type" value="Genomic_DNA"/>
</dbReference>
<sequence length="300" mass="34884">MRFFLFKIKERIRYNVIIEWYNFLSIFGKKQRVVPHIVSIEKTIAWIMERKASVSRFGDGELLLIGGDPIGFQQSDSKLSKRLIEVLESDLPNHIVCLSDAFIHLDRYNRRARRFWNAHFYLYGYLWDRHLQTAKVYGNTFMTRPYMDYADKSQAKQWFRLLKQLWHGRDIVFIEGEKSRLGIGNDLFDNVASVQRILCPSTSAFSQYDMIFEEASKLGKEKLILIALGPTATVLAHDLCLAGYQAIDVGHIDIEYEWFKIGAKHKVNIKSKYVNEVVGGDSVVTLEEDIYQSQVIKKLT</sequence>
<organism evidence="2 3">
    <name type="scientific">Sphingobacterium micropteri</name>
    <dbReference type="NCBI Taxonomy" id="2763501"/>
    <lineage>
        <taxon>Bacteria</taxon>
        <taxon>Pseudomonadati</taxon>
        <taxon>Bacteroidota</taxon>
        <taxon>Sphingobacteriia</taxon>
        <taxon>Sphingobacteriales</taxon>
        <taxon>Sphingobacteriaceae</taxon>
        <taxon>Sphingobacterium</taxon>
    </lineage>
</organism>
<evidence type="ECO:0000259" key="1">
    <source>
        <dbReference type="Pfam" id="PF08759"/>
    </source>
</evidence>
<comment type="caution">
    <text evidence="2">The sequence shown here is derived from an EMBL/GenBank/DDBJ whole genome shotgun (WGS) entry which is preliminary data.</text>
</comment>
<evidence type="ECO:0000313" key="3">
    <source>
        <dbReference type="Proteomes" id="UP000602759"/>
    </source>
</evidence>
<dbReference type="InterPro" id="IPR014869">
    <property type="entry name" value="GT-D"/>
</dbReference>
<gene>
    <name evidence="2" type="ORF">H8B06_08085</name>
</gene>
<dbReference type="Pfam" id="PF08759">
    <property type="entry name" value="GT-D"/>
    <property type="match status" value="1"/>
</dbReference>
<accession>A0ABR7YNN6</accession>
<evidence type="ECO:0000313" key="2">
    <source>
        <dbReference type="EMBL" id="MBD1432778.1"/>
    </source>
</evidence>
<dbReference type="NCBIfam" id="TIGR03728">
    <property type="entry name" value="glyco_access_1"/>
    <property type="match status" value="1"/>
</dbReference>
<dbReference type="Proteomes" id="UP000602759">
    <property type="component" value="Unassembled WGS sequence"/>
</dbReference>